<dbReference type="GO" id="GO:0090575">
    <property type="term" value="C:RNA polymerase II transcription regulator complex"/>
    <property type="evidence" value="ECO:0007669"/>
    <property type="project" value="TreeGrafter"/>
</dbReference>
<gene>
    <name evidence="8" type="ORF">CCH79_00004363</name>
</gene>
<feature type="region of interest" description="Disordered" evidence="6">
    <location>
        <begin position="115"/>
        <end position="135"/>
    </location>
</feature>
<dbReference type="InterPro" id="IPR032198">
    <property type="entry name" value="E2F_CC-MB"/>
</dbReference>
<dbReference type="PANTHER" id="PTHR12081:SF102">
    <property type="entry name" value="SI:CH211-160F23.5"/>
    <property type="match status" value="1"/>
</dbReference>
<evidence type="ECO:0000256" key="3">
    <source>
        <dbReference type="ARBA" id="ARBA00023125"/>
    </source>
</evidence>
<dbReference type="Proteomes" id="UP000250572">
    <property type="component" value="Unassembled WGS sequence"/>
</dbReference>
<evidence type="ECO:0000256" key="6">
    <source>
        <dbReference type="SAM" id="MobiDB-lite"/>
    </source>
</evidence>
<evidence type="ECO:0000256" key="1">
    <source>
        <dbReference type="ARBA" id="ARBA00010940"/>
    </source>
</evidence>
<feature type="region of interest" description="Disordered" evidence="6">
    <location>
        <begin position="352"/>
        <end position="409"/>
    </location>
</feature>
<dbReference type="SUPFAM" id="SSF144074">
    <property type="entry name" value="E2F-DP heterodimerization region"/>
    <property type="match status" value="2"/>
</dbReference>
<dbReference type="Gene3D" id="1.10.10.10">
    <property type="entry name" value="Winged helix-like DNA-binding domain superfamily/Winged helix DNA-binding domain"/>
    <property type="match status" value="1"/>
</dbReference>
<evidence type="ECO:0000313" key="8">
    <source>
        <dbReference type="EMBL" id="PWA16505.1"/>
    </source>
</evidence>
<keyword evidence="2 5" id="KW-0805">Transcription regulation</keyword>
<comment type="subcellular location">
    <subcellularLocation>
        <location evidence="5">Nucleus</location>
    </subcellularLocation>
</comment>
<dbReference type="InterPro" id="IPR036390">
    <property type="entry name" value="WH_DNA-bd_sf"/>
</dbReference>
<evidence type="ECO:0000313" key="9">
    <source>
        <dbReference type="Proteomes" id="UP000250572"/>
    </source>
</evidence>
<comment type="caution">
    <text evidence="8">The sequence shown here is derived from an EMBL/GenBank/DDBJ whole genome shotgun (WGS) entry which is preliminary data.</text>
</comment>
<evidence type="ECO:0000256" key="4">
    <source>
        <dbReference type="ARBA" id="ARBA00023163"/>
    </source>
</evidence>
<dbReference type="InterPro" id="IPR036388">
    <property type="entry name" value="WH-like_DNA-bd_sf"/>
</dbReference>
<dbReference type="FunFam" id="1.10.10.10:FF:000008">
    <property type="entry name" value="E2F transcription factor 1"/>
    <property type="match status" value="1"/>
</dbReference>
<dbReference type="SMART" id="SM01372">
    <property type="entry name" value="E2F_TDP"/>
    <property type="match status" value="1"/>
</dbReference>
<comment type="similarity">
    <text evidence="1 5">Belongs to the E2F/DP family.</text>
</comment>
<organism evidence="8 9">
    <name type="scientific">Gambusia affinis</name>
    <name type="common">Western mosquitofish</name>
    <name type="synonym">Heterandria affinis</name>
    <dbReference type="NCBI Taxonomy" id="33528"/>
    <lineage>
        <taxon>Eukaryota</taxon>
        <taxon>Metazoa</taxon>
        <taxon>Chordata</taxon>
        <taxon>Craniata</taxon>
        <taxon>Vertebrata</taxon>
        <taxon>Euteleostomi</taxon>
        <taxon>Actinopterygii</taxon>
        <taxon>Neopterygii</taxon>
        <taxon>Teleostei</taxon>
        <taxon>Neoteleostei</taxon>
        <taxon>Acanthomorphata</taxon>
        <taxon>Ovalentaria</taxon>
        <taxon>Atherinomorphae</taxon>
        <taxon>Cyprinodontiformes</taxon>
        <taxon>Poeciliidae</taxon>
        <taxon>Poeciliinae</taxon>
        <taxon>Gambusia</taxon>
    </lineage>
</organism>
<keyword evidence="3 5" id="KW-0238">DNA-binding</keyword>
<dbReference type="GO" id="GO:0000978">
    <property type="term" value="F:RNA polymerase II cis-regulatory region sequence-specific DNA binding"/>
    <property type="evidence" value="ECO:0007669"/>
    <property type="project" value="InterPro"/>
</dbReference>
<dbReference type="GO" id="GO:0046983">
    <property type="term" value="F:protein dimerization activity"/>
    <property type="evidence" value="ECO:0007669"/>
    <property type="project" value="InterPro"/>
</dbReference>
<sequence>MMRMPRGVSPAPARPSVGLSCAPQKMKVLSGGGGKTEMFCSGLSSPPMSSVPIGYFTQIGNTTAAEQRANSLYSTPHGPDAKPIRSSSGRLPAKRKLDLEDPLYLPEFRTPKGKCSVAAGLPSPRTPKSPGERTRYDTSLGLLTKKFVGLIAESADGVLDLNWATEVLEVQKRRIYDITNVLEGVQLIRKKSKNNIQWLMGNVFEGGVAGGEKAFALRRELGDLERAERSLDDLIQSSTTQLKQLTEFKDSQRYPFHKAPSCLSYVSSHTCIHLLLLLLPLTHRCTLGYVTYQDIRSIGSLRDQTVIAVKAPAETKLEVPDTVGQGSLQIYLKSRNGPIEVYLCPEEGLEDASPVKSTVTPKKEDLKKPVTTTGTPQSQAVKDEPVEVSVSTSSPASVSAPSSGSTSAPSLLDVEGLLGLPPSLLQITEDQLPGASFTTDPSTPFVCFSPSLDHSDYLWSLEDSEGVSDFFDTYDLGDLLKS</sequence>
<dbReference type="CDD" id="cd14660">
    <property type="entry name" value="E2F_DD"/>
    <property type="match status" value="1"/>
</dbReference>
<dbReference type="InterPro" id="IPR037241">
    <property type="entry name" value="E2F-DP_heterodim"/>
</dbReference>
<feature type="domain" description="E2F/DP family winged-helix DNA-binding" evidence="7">
    <location>
        <begin position="135"/>
        <end position="200"/>
    </location>
</feature>
<evidence type="ECO:0000256" key="2">
    <source>
        <dbReference type="ARBA" id="ARBA00023015"/>
    </source>
</evidence>
<dbReference type="GO" id="GO:0000981">
    <property type="term" value="F:DNA-binding transcription factor activity, RNA polymerase II-specific"/>
    <property type="evidence" value="ECO:0007669"/>
    <property type="project" value="TreeGrafter"/>
</dbReference>
<feature type="compositionally biased region" description="Low complexity" evidence="6">
    <location>
        <begin position="388"/>
        <end position="409"/>
    </location>
</feature>
<dbReference type="Gene3D" id="6.10.250.540">
    <property type="match status" value="1"/>
</dbReference>
<dbReference type="SUPFAM" id="SSF46785">
    <property type="entry name" value="Winged helix' DNA-binding domain"/>
    <property type="match status" value="1"/>
</dbReference>
<evidence type="ECO:0000256" key="5">
    <source>
        <dbReference type="RuleBase" id="RU003796"/>
    </source>
</evidence>
<dbReference type="PANTHER" id="PTHR12081">
    <property type="entry name" value="TRANSCRIPTION FACTOR E2F"/>
    <property type="match status" value="1"/>
</dbReference>
<name>A0A315UYK7_GAMAF</name>
<dbReference type="Pfam" id="PF02319">
    <property type="entry name" value="WHD_E2F_TDP"/>
    <property type="match status" value="1"/>
</dbReference>
<feature type="region of interest" description="Disordered" evidence="6">
    <location>
        <begin position="72"/>
        <end position="91"/>
    </location>
</feature>
<reference evidence="8 9" key="1">
    <citation type="journal article" date="2018" name="G3 (Bethesda)">
        <title>A High-Quality Reference Genome for the Invasive Mosquitofish Gambusia affinis Using a Chicago Library.</title>
        <authorList>
            <person name="Hoffberg S.L."/>
            <person name="Troendle N.J."/>
            <person name="Glenn T.C."/>
            <person name="Mahmud O."/>
            <person name="Louha S."/>
            <person name="Chalopin D."/>
            <person name="Bennetzen J.L."/>
            <person name="Mauricio R."/>
        </authorList>
    </citation>
    <scope>NUCLEOTIDE SEQUENCE [LARGE SCALE GENOMIC DNA]</scope>
    <source>
        <strain evidence="8">NE01/NJP1002.9</strain>
        <tissue evidence="8">Muscle</tissue>
    </source>
</reference>
<evidence type="ECO:0000259" key="7">
    <source>
        <dbReference type="SMART" id="SM01372"/>
    </source>
</evidence>
<proteinExistence type="inferred from homology"/>
<keyword evidence="9" id="KW-1185">Reference proteome</keyword>
<keyword evidence="4 5" id="KW-0804">Transcription</keyword>
<dbReference type="InterPro" id="IPR003316">
    <property type="entry name" value="E2F_WHTH_DNA-bd_dom"/>
</dbReference>
<accession>A0A315UYK7</accession>
<dbReference type="EMBL" id="NHOQ01002481">
    <property type="protein sequence ID" value="PWA16505.1"/>
    <property type="molecule type" value="Genomic_DNA"/>
</dbReference>
<protein>
    <recommendedName>
        <fullName evidence="7">E2F/DP family winged-helix DNA-binding domain-containing protein</fullName>
    </recommendedName>
</protein>
<dbReference type="AlphaFoldDB" id="A0A315UYK7"/>
<dbReference type="Pfam" id="PF16421">
    <property type="entry name" value="E2F_CC-MB"/>
    <property type="match status" value="1"/>
</dbReference>
<dbReference type="InterPro" id="IPR015633">
    <property type="entry name" value="E2F"/>
</dbReference>
<keyword evidence="5" id="KW-0539">Nucleus</keyword>
<dbReference type="STRING" id="33528.ENSGAFP00000003744"/>
<feature type="compositionally biased region" description="Polar residues" evidence="6">
    <location>
        <begin position="370"/>
        <end position="380"/>
    </location>
</feature>